<evidence type="ECO:0000313" key="1">
    <source>
        <dbReference type="EMBL" id="KAI3819031.1"/>
    </source>
</evidence>
<protein>
    <submittedName>
        <fullName evidence="1">Uncharacterized protein</fullName>
    </submittedName>
</protein>
<comment type="caution">
    <text evidence="1">The sequence shown here is derived from an EMBL/GenBank/DDBJ whole genome shotgun (WGS) entry which is preliminary data.</text>
</comment>
<organism evidence="1 2">
    <name type="scientific">Smallanthus sonchifolius</name>
    <dbReference type="NCBI Taxonomy" id="185202"/>
    <lineage>
        <taxon>Eukaryota</taxon>
        <taxon>Viridiplantae</taxon>
        <taxon>Streptophyta</taxon>
        <taxon>Embryophyta</taxon>
        <taxon>Tracheophyta</taxon>
        <taxon>Spermatophyta</taxon>
        <taxon>Magnoliopsida</taxon>
        <taxon>eudicotyledons</taxon>
        <taxon>Gunneridae</taxon>
        <taxon>Pentapetalae</taxon>
        <taxon>asterids</taxon>
        <taxon>campanulids</taxon>
        <taxon>Asterales</taxon>
        <taxon>Asteraceae</taxon>
        <taxon>Asteroideae</taxon>
        <taxon>Heliantheae alliance</taxon>
        <taxon>Millerieae</taxon>
        <taxon>Smallanthus</taxon>
    </lineage>
</organism>
<accession>A0ACB9JH75</accession>
<sequence length="372" mass="40467">MLLNHFREDEFLKHILRSNIHRSCVQLKLGTSLPLPFSGVNVSIPEGVAVSGSLSPITMELGNVVVETLSDLPPVLFFGDHPAPSLGELHVSFGPSSFKPIFQEPACVASPPTQNEGDGSPIKVTPSPLRKVVGEGSSEVVCSSDSDNDPLSDSDDLVPLSDELSDRDEKQDGSSSKEVVLEHDLSGAESEIVRLNSELACVDDHFQKLEEALGTAKKMGVKCVQLAEENGRLQAKVARLSGLNALLGADREWLVTQGFHRVFVRIKRNNEFVRLIGAINSSHYNPIAGQWMEVVIVTYASSGHSLLTHLSNSPDIIVAKIEALSTVVDQNVLEGPYDDNFPSLLFVLLPRWTYGVGPYKSNPPSLYLVFSF</sequence>
<keyword evidence="2" id="KW-1185">Reference proteome</keyword>
<dbReference type="EMBL" id="CM042021">
    <property type="protein sequence ID" value="KAI3819031.1"/>
    <property type="molecule type" value="Genomic_DNA"/>
</dbReference>
<evidence type="ECO:0000313" key="2">
    <source>
        <dbReference type="Proteomes" id="UP001056120"/>
    </source>
</evidence>
<dbReference type="Proteomes" id="UP001056120">
    <property type="component" value="Linkage Group LG04"/>
</dbReference>
<gene>
    <name evidence="1" type="ORF">L1987_12853</name>
</gene>
<proteinExistence type="predicted"/>
<reference evidence="1 2" key="2">
    <citation type="journal article" date="2022" name="Mol. Ecol. Resour.">
        <title>The genomes of chicory, endive, great burdock and yacon provide insights into Asteraceae paleo-polyploidization history and plant inulin production.</title>
        <authorList>
            <person name="Fan W."/>
            <person name="Wang S."/>
            <person name="Wang H."/>
            <person name="Wang A."/>
            <person name="Jiang F."/>
            <person name="Liu H."/>
            <person name="Zhao H."/>
            <person name="Xu D."/>
            <person name="Zhang Y."/>
        </authorList>
    </citation>
    <scope>NUCLEOTIDE SEQUENCE [LARGE SCALE GENOMIC DNA]</scope>
    <source>
        <strain evidence="2">cv. Yunnan</strain>
        <tissue evidence="1">Leaves</tissue>
    </source>
</reference>
<name>A0ACB9JH75_9ASTR</name>
<reference evidence="2" key="1">
    <citation type="journal article" date="2022" name="Mol. Ecol. Resour.">
        <title>The genomes of chicory, endive, great burdock and yacon provide insights into Asteraceae palaeo-polyploidization history and plant inulin production.</title>
        <authorList>
            <person name="Fan W."/>
            <person name="Wang S."/>
            <person name="Wang H."/>
            <person name="Wang A."/>
            <person name="Jiang F."/>
            <person name="Liu H."/>
            <person name="Zhao H."/>
            <person name="Xu D."/>
            <person name="Zhang Y."/>
        </authorList>
    </citation>
    <scope>NUCLEOTIDE SEQUENCE [LARGE SCALE GENOMIC DNA]</scope>
    <source>
        <strain evidence="2">cv. Yunnan</strain>
    </source>
</reference>